<organism evidence="12 13">
    <name type="scientific">Aromatoleum aromaticum (strain DSM 19018 / LMG 30748 / EbN1)</name>
    <name type="common">Azoarcus sp. (strain EbN1)</name>
    <dbReference type="NCBI Taxonomy" id="76114"/>
    <lineage>
        <taxon>Bacteria</taxon>
        <taxon>Pseudomonadati</taxon>
        <taxon>Pseudomonadota</taxon>
        <taxon>Betaproteobacteria</taxon>
        <taxon>Rhodocyclales</taxon>
        <taxon>Rhodocyclaceae</taxon>
        <taxon>Aromatoleum</taxon>
    </lineage>
</organism>
<dbReference type="SUPFAM" id="SSF52317">
    <property type="entry name" value="Class I glutamine amidotransferase-like"/>
    <property type="match status" value="1"/>
</dbReference>
<dbReference type="EMBL" id="CR555306">
    <property type="protein sequence ID" value="CAI08408.1"/>
    <property type="molecule type" value="Genomic_DNA"/>
</dbReference>
<dbReference type="GO" id="GO:0042242">
    <property type="term" value="F:cobyrinic acid a,c-diamide synthase activity"/>
    <property type="evidence" value="ECO:0007669"/>
    <property type="project" value="InterPro"/>
</dbReference>
<evidence type="ECO:0000259" key="10">
    <source>
        <dbReference type="Pfam" id="PF01656"/>
    </source>
</evidence>
<accession>Q5P2Q6</accession>
<dbReference type="SUPFAM" id="SSF52540">
    <property type="entry name" value="P-loop containing nucleoside triphosphate hydrolases"/>
    <property type="match status" value="1"/>
</dbReference>
<evidence type="ECO:0000256" key="7">
    <source>
        <dbReference type="ARBA" id="ARBA00022840"/>
    </source>
</evidence>
<protein>
    <submittedName>
        <fullName evidence="12">Cobyrinic acid a,c-diamide synthase family protein</fullName>
    </submittedName>
</protein>
<dbReference type="PROSITE" id="PS51274">
    <property type="entry name" value="GATASE_COBBQ"/>
    <property type="match status" value="1"/>
</dbReference>
<evidence type="ECO:0000256" key="3">
    <source>
        <dbReference type="ARBA" id="ARBA00006205"/>
    </source>
</evidence>
<evidence type="ECO:0000256" key="2">
    <source>
        <dbReference type="ARBA" id="ARBA00004953"/>
    </source>
</evidence>
<dbReference type="eggNOG" id="COG1797">
    <property type="taxonomic scope" value="Bacteria"/>
</dbReference>
<evidence type="ECO:0000256" key="5">
    <source>
        <dbReference type="ARBA" id="ARBA00022598"/>
    </source>
</evidence>
<keyword evidence="5" id="KW-0436">Ligase</keyword>
<evidence type="ECO:0000256" key="1">
    <source>
        <dbReference type="ARBA" id="ARBA00001946"/>
    </source>
</evidence>
<dbReference type="Gene3D" id="3.40.50.300">
    <property type="entry name" value="P-loop containing nucleotide triphosphate hydrolases"/>
    <property type="match status" value="2"/>
</dbReference>
<keyword evidence="8" id="KW-0460">Magnesium</keyword>
<proteinExistence type="inferred from homology"/>
<comment type="cofactor">
    <cofactor evidence="1">
        <name>Mg(2+)</name>
        <dbReference type="ChEBI" id="CHEBI:18420"/>
    </cofactor>
</comment>
<evidence type="ECO:0000256" key="8">
    <source>
        <dbReference type="ARBA" id="ARBA00022842"/>
    </source>
</evidence>
<dbReference type="InterPro" id="IPR029062">
    <property type="entry name" value="Class_I_gatase-like"/>
</dbReference>
<dbReference type="Gene3D" id="3.40.50.880">
    <property type="match status" value="1"/>
</dbReference>
<dbReference type="InterPro" id="IPR002586">
    <property type="entry name" value="CobQ/CobB/MinD/ParA_Nub-bd_dom"/>
</dbReference>
<evidence type="ECO:0000259" key="11">
    <source>
        <dbReference type="Pfam" id="PF07685"/>
    </source>
</evidence>
<dbReference type="GO" id="GO:0009236">
    <property type="term" value="P:cobalamin biosynthetic process"/>
    <property type="evidence" value="ECO:0007669"/>
    <property type="project" value="UniProtKB-KW"/>
</dbReference>
<dbReference type="KEGG" id="eba:ebA4027"/>
<dbReference type="Pfam" id="PF07685">
    <property type="entry name" value="GATase_3"/>
    <property type="match status" value="1"/>
</dbReference>
<keyword evidence="13" id="KW-1185">Reference proteome</keyword>
<keyword evidence="6" id="KW-0547">Nucleotide-binding</keyword>
<comment type="similarity">
    <text evidence="3">Belongs to the CobB/CobQ family. CobQ subfamily.</text>
</comment>
<comment type="pathway">
    <text evidence="2">Cofactor biosynthesis; adenosylcobalamin biosynthesis.</text>
</comment>
<sequence>MPLNQLLMTSAIESVPTSCAALFVAAPASGQGKTTVTAALARLHARQGRRVRVFKCGPDFLDPQIHAVASGAPVYNLDLGMCGDADAAWRLHRVAADADLILVEGVMGLFDGAPSGADIARRFGLPVLAVIDARAMAQTFGAIAYGLAHYEPDLPFSGVLANHVGSPRHAEMLRAALPERMRWYGAVARDPDAALPERHLGVLQAAEIGDLVERLDRLADALAATGAAELPPPVSFPAAAMPQIRPLLAGTTIAIARDAAYGFIYPANVDTLSALGARLAFFSPLAGDALPDCDAVWLPGGYPELHAATITGNTGFREALHAHAAAGKPVLAECGGMMSLFEEIVDKAGQHYSLVGLLPGRAVMQPRLAALGMQVAELPEGRLAGHTFHYSKSDTPLQPLLRAQTPDGREGEAIYRRGRLTASYVHFYFPSNPAAVAGLFG</sequence>
<evidence type="ECO:0000256" key="9">
    <source>
        <dbReference type="ARBA" id="ARBA00022962"/>
    </source>
</evidence>
<keyword evidence="4" id="KW-0169">Cobalamin biosynthesis</keyword>
<feature type="domain" description="CobQ/CobB/MinD/ParA nucleotide binding" evidence="10">
    <location>
        <begin position="23"/>
        <end position="199"/>
    </location>
</feature>
<dbReference type="Pfam" id="PF01656">
    <property type="entry name" value="CbiA"/>
    <property type="match status" value="1"/>
</dbReference>
<keyword evidence="9" id="KW-0315">Glutamine amidotransferase</keyword>
<dbReference type="PANTHER" id="PTHR43873:SF1">
    <property type="entry name" value="COBYRINATE A,C-DIAMIDE SYNTHASE"/>
    <property type="match status" value="1"/>
</dbReference>
<dbReference type="InterPro" id="IPR027417">
    <property type="entry name" value="P-loop_NTPase"/>
</dbReference>
<reference evidence="12 13" key="1">
    <citation type="journal article" date="2005" name="Arch. Microbiol.">
        <title>The genome sequence of an anaerobic aromatic-degrading denitrifying bacterium, strain EbN1.</title>
        <authorList>
            <person name="Rabus R."/>
            <person name="Kube M."/>
            <person name="Heider J."/>
            <person name="Beck A."/>
            <person name="Heitmann K."/>
            <person name="Widdel F."/>
            <person name="Reinhardt R."/>
        </authorList>
    </citation>
    <scope>NUCLEOTIDE SEQUENCE [LARGE SCALE GENOMIC DNA]</scope>
    <source>
        <strain evidence="12 13">EbN1</strain>
    </source>
</reference>
<dbReference type="Proteomes" id="UP000006552">
    <property type="component" value="Chromosome"/>
</dbReference>
<keyword evidence="7" id="KW-0067">ATP-binding</keyword>
<dbReference type="PANTHER" id="PTHR43873">
    <property type="entry name" value="COBYRINATE A,C-DIAMIDE SYNTHASE"/>
    <property type="match status" value="1"/>
</dbReference>
<dbReference type="NCBIfam" id="NF002204">
    <property type="entry name" value="PRK01077.1"/>
    <property type="match status" value="1"/>
</dbReference>
<evidence type="ECO:0000256" key="4">
    <source>
        <dbReference type="ARBA" id="ARBA00022573"/>
    </source>
</evidence>
<dbReference type="GO" id="GO:0005524">
    <property type="term" value="F:ATP binding"/>
    <property type="evidence" value="ECO:0007669"/>
    <property type="project" value="UniProtKB-KW"/>
</dbReference>
<evidence type="ECO:0000313" key="13">
    <source>
        <dbReference type="Proteomes" id="UP000006552"/>
    </source>
</evidence>
<name>Q5P2Q6_AROAE</name>
<dbReference type="InterPro" id="IPR011698">
    <property type="entry name" value="GATase_3"/>
</dbReference>
<dbReference type="InterPro" id="IPR004484">
    <property type="entry name" value="CbiA/CobB_synth"/>
</dbReference>
<evidence type="ECO:0000256" key="6">
    <source>
        <dbReference type="ARBA" id="ARBA00022741"/>
    </source>
</evidence>
<dbReference type="AlphaFoldDB" id="Q5P2Q6"/>
<feature type="domain" description="CobB/CobQ-like glutamine amidotransferase" evidence="11">
    <location>
        <begin position="252"/>
        <end position="432"/>
    </location>
</feature>
<gene>
    <name evidence="12" type="primary">cobB</name>
    <name evidence="12" type="ORF">ebA4027</name>
</gene>
<evidence type="ECO:0000313" key="12">
    <source>
        <dbReference type="EMBL" id="CAI08408.1"/>
    </source>
</evidence>
<dbReference type="STRING" id="76114.ebA4027"/>
<dbReference type="CDD" id="cd03130">
    <property type="entry name" value="GATase1_CobB"/>
    <property type="match status" value="1"/>
</dbReference>
<dbReference type="HOGENOM" id="CLU_022752_0_2_4"/>